<dbReference type="CDD" id="cd04301">
    <property type="entry name" value="NAT_SF"/>
    <property type="match status" value="1"/>
</dbReference>
<dbReference type="PROSITE" id="PS51186">
    <property type="entry name" value="GNAT"/>
    <property type="match status" value="1"/>
</dbReference>
<reference evidence="2 3" key="1">
    <citation type="submission" date="2013-12" db="EMBL/GenBank/DDBJ databases">
        <title>Draft genome of the parsitic nematode Ancylostoma duodenale.</title>
        <authorList>
            <person name="Mitreva M."/>
        </authorList>
    </citation>
    <scope>NUCLEOTIDE SEQUENCE [LARGE SCALE GENOMIC DNA]</scope>
    <source>
        <strain evidence="2 3">Zhejiang</strain>
    </source>
</reference>
<feature type="domain" description="N-acetyltransferase" evidence="1">
    <location>
        <begin position="98"/>
        <end position="243"/>
    </location>
</feature>
<name>A0A0C2D143_9BILA</name>
<dbReference type="Pfam" id="PF00583">
    <property type="entry name" value="Acetyltransf_1"/>
    <property type="match status" value="1"/>
</dbReference>
<dbReference type="GO" id="GO:0016747">
    <property type="term" value="F:acyltransferase activity, transferring groups other than amino-acyl groups"/>
    <property type="evidence" value="ECO:0007669"/>
    <property type="project" value="InterPro"/>
</dbReference>
<proteinExistence type="predicted"/>
<dbReference type="PANTHER" id="PTHR47237:SF1">
    <property type="entry name" value="SLL0310 PROTEIN"/>
    <property type="match status" value="1"/>
</dbReference>
<sequence length="406" mass="46413">MKLTDCEYEILDHVPADDNSWNDWKDSVRAESWFSCGDDSTLAILPSSANTRAFFHDLEGTQPIIRMTTCPIRNTLTRRFPRFRHSSTEAKTKHTDYDIIDNVAPEDNTWKEWKEQIRIEEWNNDDHSVLELIPRIGSTRVVLAREKQDGKFIGSVVWNENEDMAYIGFYILRPEYRGLGIGSQIWKRALQRIPTGYTISLRAVDYMASRYKAADTPIEGPEIRSQRIRVQDLIDIARPYLLPNFNTKLVSALSPKEYQAMLNYDAEVTGRDRSDLLRQNFDLNFTEGAILLESSNDVHGFASMTPTGGSNSHLFKLAPLYAQGLPEAFTVIYPLLEKIQAEDSEAIILINTWGSSVGEQVLRPLLEEKCILSKICAFTLLSKPYENPTDFSRMFIAHGHSVHWEA</sequence>
<evidence type="ECO:0000313" key="2">
    <source>
        <dbReference type="EMBL" id="KIH63053.1"/>
    </source>
</evidence>
<dbReference type="Gene3D" id="3.40.630.30">
    <property type="match status" value="1"/>
</dbReference>
<dbReference type="EMBL" id="KN728908">
    <property type="protein sequence ID" value="KIH63053.1"/>
    <property type="molecule type" value="Genomic_DNA"/>
</dbReference>
<organism evidence="2 3">
    <name type="scientific">Ancylostoma duodenale</name>
    <dbReference type="NCBI Taxonomy" id="51022"/>
    <lineage>
        <taxon>Eukaryota</taxon>
        <taxon>Metazoa</taxon>
        <taxon>Ecdysozoa</taxon>
        <taxon>Nematoda</taxon>
        <taxon>Chromadorea</taxon>
        <taxon>Rhabditida</taxon>
        <taxon>Rhabditina</taxon>
        <taxon>Rhabditomorpha</taxon>
        <taxon>Strongyloidea</taxon>
        <taxon>Ancylostomatidae</taxon>
        <taxon>Ancylostomatinae</taxon>
        <taxon>Ancylostoma</taxon>
    </lineage>
</organism>
<keyword evidence="3" id="KW-1185">Reference proteome</keyword>
<dbReference type="InterPro" id="IPR000182">
    <property type="entry name" value="GNAT_dom"/>
</dbReference>
<dbReference type="InterPro" id="IPR052729">
    <property type="entry name" value="Acyl/Acetyltrans_Enzymes"/>
</dbReference>
<dbReference type="InterPro" id="IPR016181">
    <property type="entry name" value="Acyl_CoA_acyltransferase"/>
</dbReference>
<dbReference type="AlphaFoldDB" id="A0A0C2D143"/>
<protein>
    <submittedName>
        <fullName evidence="2">Acetyltransferase, GNAT family</fullName>
    </submittedName>
</protein>
<evidence type="ECO:0000313" key="3">
    <source>
        <dbReference type="Proteomes" id="UP000054047"/>
    </source>
</evidence>
<gene>
    <name evidence="2" type="ORF">ANCDUO_06656</name>
</gene>
<dbReference type="Proteomes" id="UP000054047">
    <property type="component" value="Unassembled WGS sequence"/>
</dbReference>
<keyword evidence="2" id="KW-0808">Transferase</keyword>
<dbReference type="OrthoDB" id="5871931at2759"/>
<dbReference type="PANTHER" id="PTHR47237">
    <property type="entry name" value="SLL0310 PROTEIN"/>
    <property type="match status" value="1"/>
</dbReference>
<evidence type="ECO:0000259" key="1">
    <source>
        <dbReference type="PROSITE" id="PS51186"/>
    </source>
</evidence>
<dbReference type="SUPFAM" id="SSF55729">
    <property type="entry name" value="Acyl-CoA N-acyltransferases (Nat)"/>
    <property type="match status" value="1"/>
</dbReference>
<accession>A0A0C2D143</accession>